<comment type="caution">
    <text evidence="7">The sequence shown here is derived from an EMBL/GenBank/DDBJ whole genome shotgun (WGS) entry which is preliminary data.</text>
</comment>
<dbReference type="HAMAP" id="MF_00955">
    <property type="entry name" value="GDP_Man_dehydratase"/>
    <property type="match status" value="1"/>
</dbReference>
<reference evidence="7 8" key="1">
    <citation type="journal article" date="2020" name="Int. J. Syst. Evol. Microbiol.">
        <title>Novel acetic acid bacteria from cider fermentations: Acetobacter conturbans sp. nov. and Acetobacter fallax sp. nov.</title>
        <authorList>
            <person name="Sombolestani A.S."/>
            <person name="Cleenwerck I."/>
            <person name="Cnockaert M."/>
            <person name="Borremans W."/>
            <person name="Wieme A.D."/>
            <person name="De Vuyst L."/>
            <person name="Vandamme P."/>
        </authorList>
    </citation>
    <scope>NUCLEOTIDE SEQUENCE [LARGE SCALE GENOMIC DNA]</scope>
    <source>
        <strain evidence="7 8">LMG 1637</strain>
    </source>
</reference>
<dbReference type="InterPro" id="IPR016040">
    <property type="entry name" value="NAD(P)-bd_dom"/>
</dbReference>
<keyword evidence="5" id="KW-0521">NADP</keyword>
<feature type="domain" description="NAD(P)-binding" evidence="6">
    <location>
        <begin position="5"/>
        <end position="313"/>
    </location>
</feature>
<dbReference type="GO" id="GO:0008446">
    <property type="term" value="F:GDP-mannose 4,6-dehydratase activity"/>
    <property type="evidence" value="ECO:0007669"/>
    <property type="project" value="UniProtKB-EC"/>
</dbReference>
<dbReference type="RefSeq" id="WP_173577678.1">
    <property type="nucleotide sequence ID" value="NZ_WOSW01000022.1"/>
</dbReference>
<dbReference type="Pfam" id="PF16363">
    <property type="entry name" value="GDP_Man_Dehyd"/>
    <property type="match status" value="1"/>
</dbReference>
<comment type="function">
    <text evidence="5">Catalyzes the conversion of GDP-D-mannose to GDP-4-dehydro-6-deoxy-D-mannose.</text>
</comment>
<evidence type="ECO:0000256" key="3">
    <source>
        <dbReference type="ARBA" id="ARBA00011989"/>
    </source>
</evidence>
<dbReference type="Gene3D" id="3.40.50.720">
    <property type="entry name" value="NAD(P)-binding Rossmann-like Domain"/>
    <property type="match status" value="1"/>
</dbReference>
<comment type="cofactor">
    <cofactor evidence="1 5">
        <name>NADP(+)</name>
        <dbReference type="ChEBI" id="CHEBI:58349"/>
    </cofactor>
</comment>
<evidence type="ECO:0000313" key="7">
    <source>
        <dbReference type="EMBL" id="NHO33154.1"/>
    </source>
</evidence>
<evidence type="ECO:0000256" key="1">
    <source>
        <dbReference type="ARBA" id="ARBA00001937"/>
    </source>
</evidence>
<keyword evidence="4 5" id="KW-0456">Lyase</keyword>
<dbReference type="InterPro" id="IPR006368">
    <property type="entry name" value="GDP_Man_deHydtase"/>
</dbReference>
<gene>
    <name evidence="5 7" type="primary">gmd</name>
    <name evidence="7" type="ORF">GOB84_11400</name>
</gene>
<dbReference type="PANTHER" id="PTHR43715:SF1">
    <property type="entry name" value="GDP-MANNOSE 4,6 DEHYDRATASE"/>
    <property type="match status" value="1"/>
</dbReference>
<evidence type="ECO:0000259" key="6">
    <source>
        <dbReference type="Pfam" id="PF16363"/>
    </source>
</evidence>
<accession>A0ABX0K9T9</accession>
<dbReference type="InterPro" id="IPR036291">
    <property type="entry name" value="NAD(P)-bd_dom_sf"/>
</dbReference>
<evidence type="ECO:0000256" key="2">
    <source>
        <dbReference type="ARBA" id="ARBA00009263"/>
    </source>
</evidence>
<dbReference type="PANTHER" id="PTHR43715">
    <property type="entry name" value="GDP-MANNOSE 4,6-DEHYDRATASE"/>
    <property type="match status" value="1"/>
</dbReference>
<dbReference type="Proteomes" id="UP000615326">
    <property type="component" value="Unassembled WGS sequence"/>
</dbReference>
<comment type="catalytic activity">
    <reaction evidence="5">
        <text>GDP-alpha-D-mannose = GDP-4-dehydro-alpha-D-rhamnose + H2O</text>
        <dbReference type="Rhea" id="RHEA:23820"/>
        <dbReference type="ChEBI" id="CHEBI:15377"/>
        <dbReference type="ChEBI" id="CHEBI:57527"/>
        <dbReference type="ChEBI" id="CHEBI:57964"/>
        <dbReference type="EC" id="4.2.1.47"/>
    </reaction>
</comment>
<name>A0ABX0K9T9_9PROT</name>
<dbReference type="Gene3D" id="3.90.25.10">
    <property type="entry name" value="UDP-galactose 4-epimerase, domain 1"/>
    <property type="match status" value="1"/>
</dbReference>
<organism evidence="7 8">
    <name type="scientific">Acetobacter fallax</name>
    <dbReference type="NCBI Taxonomy" id="1737473"/>
    <lineage>
        <taxon>Bacteria</taxon>
        <taxon>Pseudomonadati</taxon>
        <taxon>Pseudomonadota</taxon>
        <taxon>Alphaproteobacteria</taxon>
        <taxon>Acetobacterales</taxon>
        <taxon>Acetobacteraceae</taxon>
        <taxon>Acetobacter</taxon>
    </lineage>
</organism>
<sequence>MPTALITGVTGQDGAYLSQFLLSRGYRVVGLLRRSASADVVGLRLHWLGIADKVELVDGNLTDLSSLIRIVQDVQPDEVYNLAAQSFVAASWQQPLLTGNVTGMGAANVLEAVRIVNPGIRFYQASSSEMFGKIQDKVQSEKTPFYPRSPYAVAKLYAHWMTVNYRESFGLHASSGILFNHESPLRGIEFVTRKVTDGVARIKLGLAKSLSLGNLDATRDWGHARDYVEAMWLMLQQDKPDDYVIATGRTTSIRDLCRIAFSHVGLEYTDYVTTDPAFFRPAEVDVLLGDASKAKKVLGWAAKTPLEDMIAEMVEADLARHRAKPLG</sequence>
<dbReference type="NCBIfam" id="TIGR01472">
    <property type="entry name" value="gmd"/>
    <property type="match status" value="1"/>
</dbReference>
<dbReference type="EC" id="4.2.1.47" evidence="3 5"/>
<keyword evidence="8" id="KW-1185">Reference proteome</keyword>
<protein>
    <recommendedName>
        <fullName evidence="3 5">GDP-mannose 4,6-dehydratase</fullName>
        <ecNumber evidence="3 5">4.2.1.47</ecNumber>
    </recommendedName>
    <alternativeName>
        <fullName evidence="5">GDP-D-mannose dehydratase</fullName>
    </alternativeName>
</protein>
<proteinExistence type="inferred from homology"/>
<comment type="similarity">
    <text evidence="2 5">Belongs to the NAD(P)-dependent epimerase/dehydratase family. GDP-mannose 4,6-dehydratase subfamily.</text>
</comment>
<dbReference type="EMBL" id="WOSW01000022">
    <property type="protein sequence ID" value="NHO33154.1"/>
    <property type="molecule type" value="Genomic_DNA"/>
</dbReference>
<evidence type="ECO:0000256" key="4">
    <source>
        <dbReference type="ARBA" id="ARBA00023239"/>
    </source>
</evidence>
<dbReference type="CDD" id="cd05260">
    <property type="entry name" value="GDP_MD_SDR_e"/>
    <property type="match status" value="1"/>
</dbReference>
<evidence type="ECO:0000256" key="5">
    <source>
        <dbReference type="HAMAP-Rule" id="MF_00955"/>
    </source>
</evidence>
<dbReference type="SUPFAM" id="SSF51735">
    <property type="entry name" value="NAD(P)-binding Rossmann-fold domains"/>
    <property type="match status" value="1"/>
</dbReference>
<comment type="caution">
    <text evidence="5">Lacks conserved residue(s) required for the propagation of feature annotation.</text>
</comment>
<evidence type="ECO:0000313" key="8">
    <source>
        <dbReference type="Proteomes" id="UP000615326"/>
    </source>
</evidence>